<keyword evidence="3" id="KW-1185">Reference proteome</keyword>
<feature type="domain" description="Bacterial SCP orthologue" evidence="1">
    <location>
        <begin position="27"/>
        <end position="121"/>
    </location>
</feature>
<dbReference type="Gene3D" id="3.30.1050.40">
    <property type="match status" value="1"/>
</dbReference>
<dbReference type="RefSeq" id="WP_105186244.1">
    <property type="nucleotide sequence ID" value="NZ_BAAAGO010000031.1"/>
</dbReference>
<evidence type="ECO:0000313" key="2">
    <source>
        <dbReference type="EMBL" id="SPD87532.1"/>
    </source>
</evidence>
<dbReference type="AlphaFoldDB" id="A0A2N9JIZ4"/>
<gene>
    <name evidence="2" type="ORF">MPLG2_2502</name>
</gene>
<protein>
    <recommendedName>
        <fullName evidence="1">Bacterial SCP orthologue domain-containing protein</fullName>
    </recommendedName>
</protein>
<reference evidence="2 3" key="1">
    <citation type="submission" date="2018-02" db="EMBL/GenBank/DDBJ databases">
        <authorList>
            <person name="Cohen D.B."/>
            <person name="Kent A.D."/>
        </authorList>
    </citation>
    <scope>NUCLEOTIDE SEQUENCE [LARGE SCALE GENOMIC DNA]</scope>
    <source>
        <strain evidence="2">1</strain>
    </source>
</reference>
<name>A0A2N9JIZ4_9ACTN</name>
<dbReference type="KEGG" id="mgg:MPLG2_2502"/>
<evidence type="ECO:0000313" key="3">
    <source>
        <dbReference type="Proteomes" id="UP000238164"/>
    </source>
</evidence>
<dbReference type="InterPro" id="IPR041629">
    <property type="entry name" value="SCP_3"/>
</dbReference>
<proteinExistence type="predicted"/>
<accession>A0A2N9JIZ4</accession>
<dbReference type="Proteomes" id="UP000238164">
    <property type="component" value="Chromosome 1"/>
</dbReference>
<organism evidence="2 3">
    <name type="scientific">Micropruina glycogenica</name>
    <dbReference type="NCBI Taxonomy" id="75385"/>
    <lineage>
        <taxon>Bacteria</taxon>
        <taxon>Bacillati</taxon>
        <taxon>Actinomycetota</taxon>
        <taxon>Actinomycetes</taxon>
        <taxon>Propionibacteriales</taxon>
        <taxon>Nocardioidaceae</taxon>
        <taxon>Micropruina</taxon>
    </lineage>
</organism>
<dbReference type="Pfam" id="PF17844">
    <property type="entry name" value="SCP_3"/>
    <property type="match status" value="1"/>
</dbReference>
<dbReference type="EMBL" id="LT985188">
    <property type="protein sequence ID" value="SPD87532.1"/>
    <property type="molecule type" value="Genomic_DNA"/>
</dbReference>
<sequence length="123" mass="13078">MPRPAKPLDASDLRRAVQLLDDGEVLDRAETARLVRAVCAELAGRHPGGSIEVRVPPFAAVQLALDDAGRHRRGTPPNVVECSPEVMLRLAAGSLTWLDALATHQVRASGTRSDLAGVFPLIG</sequence>
<evidence type="ECO:0000259" key="1">
    <source>
        <dbReference type="Pfam" id="PF17844"/>
    </source>
</evidence>